<feature type="compositionally biased region" description="Basic and acidic residues" evidence="1">
    <location>
        <begin position="1"/>
        <end position="19"/>
    </location>
</feature>
<dbReference type="EMBL" id="CADCVJ010000032">
    <property type="protein sequence ID" value="CAA9464275.1"/>
    <property type="molecule type" value="Genomic_DNA"/>
</dbReference>
<protein>
    <submittedName>
        <fullName evidence="2">Acylphosphate phosphohydrolase</fullName>
        <ecNumber evidence="2">3.6.1.7</ecNumber>
    </submittedName>
</protein>
<dbReference type="EC" id="3.6.1.7" evidence="2"/>
<dbReference type="AlphaFoldDB" id="A0A6J4R502"/>
<dbReference type="GO" id="GO:0003998">
    <property type="term" value="F:acylphosphatase activity"/>
    <property type="evidence" value="ECO:0007669"/>
    <property type="project" value="UniProtKB-EC"/>
</dbReference>
<feature type="compositionally biased region" description="Basic residues" evidence="1">
    <location>
        <begin position="38"/>
        <end position="54"/>
    </location>
</feature>
<feature type="region of interest" description="Disordered" evidence="1">
    <location>
        <begin position="1"/>
        <end position="99"/>
    </location>
</feature>
<feature type="compositionally biased region" description="Basic residues" evidence="1">
    <location>
        <begin position="73"/>
        <end position="82"/>
    </location>
</feature>
<name>A0A6J4R502_9ACTN</name>
<accession>A0A6J4R502</accession>
<sequence>VVRPGSDERSHPSSRDRLRSRPGSLLPGLDAARGAQAGRRRLGPQRRRRHRRGGLRGPAVLGGGAAGLLPARSRSRARRPARRGRDAAARGPDRLRGPL</sequence>
<keyword evidence="2" id="KW-0378">Hydrolase</keyword>
<feature type="compositionally biased region" description="Basic and acidic residues" evidence="1">
    <location>
        <begin position="83"/>
        <end position="99"/>
    </location>
</feature>
<feature type="non-terminal residue" evidence="2">
    <location>
        <position position="99"/>
    </location>
</feature>
<organism evidence="2">
    <name type="scientific">uncultured Solirubrobacteraceae bacterium</name>
    <dbReference type="NCBI Taxonomy" id="1162706"/>
    <lineage>
        <taxon>Bacteria</taxon>
        <taxon>Bacillati</taxon>
        <taxon>Actinomycetota</taxon>
        <taxon>Thermoleophilia</taxon>
        <taxon>Solirubrobacterales</taxon>
        <taxon>Solirubrobacteraceae</taxon>
        <taxon>environmental samples</taxon>
    </lineage>
</organism>
<reference evidence="2" key="1">
    <citation type="submission" date="2020-02" db="EMBL/GenBank/DDBJ databases">
        <authorList>
            <person name="Meier V. D."/>
        </authorList>
    </citation>
    <scope>NUCLEOTIDE SEQUENCE</scope>
    <source>
        <strain evidence="2">AVDCRST_MAG38</strain>
    </source>
</reference>
<evidence type="ECO:0000313" key="2">
    <source>
        <dbReference type="EMBL" id="CAA9464275.1"/>
    </source>
</evidence>
<evidence type="ECO:0000256" key="1">
    <source>
        <dbReference type="SAM" id="MobiDB-lite"/>
    </source>
</evidence>
<gene>
    <name evidence="2" type="ORF">AVDCRST_MAG38-544</name>
</gene>
<proteinExistence type="predicted"/>
<feature type="non-terminal residue" evidence="2">
    <location>
        <position position="1"/>
    </location>
</feature>